<dbReference type="OrthoDB" id="551302at2759"/>
<evidence type="ECO:0000313" key="1">
    <source>
        <dbReference type="EMBL" id="RNF09242.1"/>
    </source>
</evidence>
<name>A0A422NUV8_TRYRA</name>
<dbReference type="GeneID" id="40326218"/>
<protein>
    <recommendedName>
        <fullName evidence="3">Protein phosphatase inhibitor 2 (IPP-2)</fullName>
    </recommendedName>
</protein>
<dbReference type="InterPro" id="IPR007062">
    <property type="entry name" value="PPI-2"/>
</dbReference>
<dbReference type="Proteomes" id="UP000283634">
    <property type="component" value="Unassembled WGS sequence"/>
</dbReference>
<dbReference type="OMA" id="TWDPKVN"/>
<dbReference type="RefSeq" id="XP_029240849.1">
    <property type="nucleotide sequence ID" value="XM_029379292.1"/>
</dbReference>
<dbReference type="GO" id="GO:0009966">
    <property type="term" value="P:regulation of signal transduction"/>
    <property type="evidence" value="ECO:0007669"/>
    <property type="project" value="InterPro"/>
</dbReference>
<dbReference type="PANTHER" id="PTHR12398:SF20">
    <property type="entry name" value="PROTEIN PHOSPHATASE 1 REGULATORY INHIBITOR SUBUNIT 2"/>
    <property type="match status" value="1"/>
</dbReference>
<dbReference type="AlphaFoldDB" id="A0A422NUV8"/>
<accession>A0A422NUV8</accession>
<evidence type="ECO:0008006" key="3">
    <source>
        <dbReference type="Google" id="ProtNLM"/>
    </source>
</evidence>
<dbReference type="GO" id="GO:0004864">
    <property type="term" value="F:protein phosphatase inhibitor activity"/>
    <property type="evidence" value="ECO:0007669"/>
    <property type="project" value="InterPro"/>
</dbReference>
<dbReference type="Pfam" id="PF04979">
    <property type="entry name" value="IPP-2"/>
    <property type="match status" value="1"/>
</dbReference>
<organism evidence="1 2">
    <name type="scientific">Trypanosoma rangeli</name>
    <dbReference type="NCBI Taxonomy" id="5698"/>
    <lineage>
        <taxon>Eukaryota</taxon>
        <taxon>Discoba</taxon>
        <taxon>Euglenozoa</taxon>
        <taxon>Kinetoplastea</taxon>
        <taxon>Metakinetoplastina</taxon>
        <taxon>Trypanosomatida</taxon>
        <taxon>Trypanosomatidae</taxon>
        <taxon>Trypanosoma</taxon>
        <taxon>Herpetosoma</taxon>
    </lineage>
</organism>
<sequence>MTGRKRVIWDENNLDQNEEYRRLHPVTMRITEPKTPYEYAKMEDESFCDELDVTDGDGKMEEGTSSTWDPKVNALARKIKEECIQGVARTVAPVSSSGRPMLSPGVTTGKLLEKELDEEFRRMRKAVYADEGAKFKAQLAKKQEKAKD</sequence>
<dbReference type="EMBL" id="MKGL01000051">
    <property type="protein sequence ID" value="RNF09242.1"/>
    <property type="molecule type" value="Genomic_DNA"/>
</dbReference>
<comment type="caution">
    <text evidence="1">The sequence shown here is derived from an EMBL/GenBank/DDBJ whole genome shotgun (WGS) entry which is preliminary data.</text>
</comment>
<keyword evidence="2" id="KW-1185">Reference proteome</keyword>
<dbReference type="PANTHER" id="PTHR12398">
    <property type="entry name" value="PROTEIN PHOSPHATASE INHIBITOR"/>
    <property type="match status" value="1"/>
</dbReference>
<gene>
    <name evidence="1" type="ORF">TraAM80_02285</name>
</gene>
<evidence type="ECO:0000313" key="2">
    <source>
        <dbReference type="Proteomes" id="UP000283634"/>
    </source>
</evidence>
<dbReference type="VEuPathDB" id="TriTrypDB:TRSC58_01893"/>
<reference evidence="1 2" key="1">
    <citation type="journal article" date="2018" name="BMC Genomics">
        <title>Genomic comparison of Trypanosoma conorhini and Trypanosoma rangeli to Trypanosoma cruzi strains of high and low virulence.</title>
        <authorList>
            <person name="Bradwell K.R."/>
            <person name="Koparde V.N."/>
            <person name="Matveyev A.V."/>
            <person name="Serrano M.G."/>
            <person name="Alves J.M."/>
            <person name="Parikh H."/>
            <person name="Huang B."/>
            <person name="Lee V."/>
            <person name="Espinosa-Alvarez O."/>
            <person name="Ortiz P.A."/>
            <person name="Costa-Martins A.G."/>
            <person name="Teixeira M.M."/>
            <person name="Buck G.A."/>
        </authorList>
    </citation>
    <scope>NUCLEOTIDE SEQUENCE [LARGE SCALE GENOMIC DNA]</scope>
    <source>
        <strain evidence="1 2">AM80</strain>
    </source>
</reference>
<proteinExistence type="predicted"/>